<keyword evidence="7" id="KW-1185">Reference proteome</keyword>
<dbReference type="PROSITE" id="PS51767">
    <property type="entry name" value="PEPTIDASE_A1"/>
    <property type="match status" value="1"/>
</dbReference>
<comment type="caution">
    <text evidence="6">The sequence shown here is derived from an EMBL/GenBank/DDBJ whole genome shotgun (WGS) entry which is preliminary data.</text>
</comment>
<reference evidence="6 7" key="1">
    <citation type="submission" date="2022-09" db="EMBL/GenBank/DDBJ databases">
        <authorList>
            <person name="Palmer J.M."/>
        </authorList>
    </citation>
    <scope>NUCLEOTIDE SEQUENCE [LARGE SCALE GENOMIC DNA]</scope>
    <source>
        <strain evidence="6 7">DSM 7382</strain>
    </source>
</reference>
<dbReference type="CDD" id="cd05471">
    <property type="entry name" value="pepsin_like"/>
    <property type="match status" value="1"/>
</dbReference>
<dbReference type="GO" id="GO:0006508">
    <property type="term" value="P:proteolysis"/>
    <property type="evidence" value="ECO:0007669"/>
    <property type="project" value="UniProtKB-KW"/>
</dbReference>
<dbReference type="Pfam" id="PF00026">
    <property type="entry name" value="Asp"/>
    <property type="match status" value="1"/>
</dbReference>
<dbReference type="Proteomes" id="UP001385951">
    <property type="component" value="Unassembled WGS sequence"/>
</dbReference>
<sequence length="461" mass="47948">MSRRSRARMSDQELATWAQNHKAYIEGKYGFTKRNKRASGQNLITDLQFDSSYFGSIAVGTPPVPFNVILDTGSADLWLATSTSGSTSSSSGSGQNSISFFDPTSSSSFSDLSTPFQIQYGSGAAEGTLGKDAVQFSGFQVTGQTFALVTRTSAQLLNAPLSGLMGLAFEDIASSGATPFWQTLVNTPGTLDSPLMAFQLSRYTNSSSANTLEPGGTFTIGAVNNSLFTGDIDYQDIPDGAPGYWILQLSGMSVQGNSITLPSGSSAWAAIDTGTTGIGMPSDVIANIFAQVPGAQKASGQFAGYWTYPCSTNVNVEVQFGSSSNKWSISPPDFTFQELEDGSCLGSFFELPSSPGTTTPPIIMGDSFLKNVYSVFRASPASVGFASLSLGAIAMNGANGAVPSATILSSLSGVNPSSTGVSVGRGSTNTNGASSSHTRTDIWLAGIISICIMGLTPLFLL</sequence>
<feature type="domain" description="Peptidase A1" evidence="5">
    <location>
        <begin position="53"/>
        <end position="386"/>
    </location>
</feature>
<dbReference type="InterPro" id="IPR033121">
    <property type="entry name" value="PEPTIDASE_A1"/>
</dbReference>
<dbReference type="AlphaFoldDB" id="A0AAW0FZ08"/>
<dbReference type="InterPro" id="IPR001461">
    <property type="entry name" value="Aspartic_peptidase_A1"/>
</dbReference>
<evidence type="ECO:0000313" key="7">
    <source>
        <dbReference type="Proteomes" id="UP001385951"/>
    </source>
</evidence>
<feature type="active site" evidence="3">
    <location>
        <position position="272"/>
    </location>
</feature>
<dbReference type="PROSITE" id="PS00141">
    <property type="entry name" value="ASP_PROTEASE"/>
    <property type="match status" value="1"/>
</dbReference>
<feature type="active site" evidence="3">
    <location>
        <position position="71"/>
    </location>
</feature>
<dbReference type="PANTHER" id="PTHR47966">
    <property type="entry name" value="BETA-SITE APP-CLEAVING ENZYME, ISOFORM A-RELATED"/>
    <property type="match status" value="1"/>
</dbReference>
<evidence type="ECO:0000256" key="1">
    <source>
        <dbReference type="ARBA" id="ARBA00007447"/>
    </source>
</evidence>
<keyword evidence="4" id="KW-0378">Hydrolase</keyword>
<name>A0AAW0FZ08_9APHY</name>
<evidence type="ECO:0000313" key="6">
    <source>
        <dbReference type="EMBL" id="KAK7686753.1"/>
    </source>
</evidence>
<gene>
    <name evidence="6" type="ORF">QCA50_010353</name>
</gene>
<dbReference type="InterPro" id="IPR021109">
    <property type="entry name" value="Peptidase_aspartic_dom_sf"/>
</dbReference>
<dbReference type="GO" id="GO:0004190">
    <property type="term" value="F:aspartic-type endopeptidase activity"/>
    <property type="evidence" value="ECO:0007669"/>
    <property type="project" value="UniProtKB-KW"/>
</dbReference>
<proteinExistence type="inferred from homology"/>
<dbReference type="FunFam" id="2.40.70.10:FF:000008">
    <property type="entry name" value="Cathepsin D"/>
    <property type="match status" value="1"/>
</dbReference>
<evidence type="ECO:0000256" key="3">
    <source>
        <dbReference type="PIRSR" id="PIRSR601461-1"/>
    </source>
</evidence>
<dbReference type="InterPro" id="IPR001969">
    <property type="entry name" value="Aspartic_peptidase_AS"/>
</dbReference>
<dbReference type="Gene3D" id="2.40.70.10">
    <property type="entry name" value="Acid Proteases"/>
    <property type="match status" value="2"/>
</dbReference>
<comment type="similarity">
    <text evidence="1 4">Belongs to the peptidase A1 family.</text>
</comment>
<dbReference type="SUPFAM" id="SSF50630">
    <property type="entry name" value="Acid proteases"/>
    <property type="match status" value="1"/>
</dbReference>
<accession>A0AAW0FZ08</accession>
<evidence type="ECO:0000256" key="2">
    <source>
        <dbReference type="ARBA" id="ARBA00022750"/>
    </source>
</evidence>
<dbReference type="EMBL" id="JASBNA010000016">
    <property type="protein sequence ID" value="KAK7686753.1"/>
    <property type="molecule type" value="Genomic_DNA"/>
</dbReference>
<evidence type="ECO:0000256" key="4">
    <source>
        <dbReference type="RuleBase" id="RU000454"/>
    </source>
</evidence>
<evidence type="ECO:0000259" key="5">
    <source>
        <dbReference type="PROSITE" id="PS51767"/>
    </source>
</evidence>
<keyword evidence="2 4" id="KW-0064">Aspartyl protease</keyword>
<protein>
    <recommendedName>
        <fullName evidence="5">Peptidase A1 domain-containing protein</fullName>
    </recommendedName>
</protein>
<organism evidence="6 7">
    <name type="scientific">Cerrena zonata</name>
    <dbReference type="NCBI Taxonomy" id="2478898"/>
    <lineage>
        <taxon>Eukaryota</taxon>
        <taxon>Fungi</taxon>
        <taxon>Dikarya</taxon>
        <taxon>Basidiomycota</taxon>
        <taxon>Agaricomycotina</taxon>
        <taxon>Agaricomycetes</taxon>
        <taxon>Polyporales</taxon>
        <taxon>Cerrenaceae</taxon>
        <taxon>Cerrena</taxon>
    </lineage>
</organism>
<dbReference type="InterPro" id="IPR034164">
    <property type="entry name" value="Pepsin-like_dom"/>
</dbReference>
<keyword evidence="4" id="KW-0645">Protease</keyword>
<dbReference type="PANTHER" id="PTHR47966:SF6">
    <property type="entry name" value="PEPTIDASE A1 DOMAIN-CONTAINING PROTEIN"/>
    <property type="match status" value="1"/>
</dbReference>
<dbReference type="PRINTS" id="PR00792">
    <property type="entry name" value="PEPSIN"/>
</dbReference>